<comment type="caution">
    <text evidence="3">The sequence shown here is derived from an EMBL/GenBank/DDBJ whole genome shotgun (WGS) entry which is preliminary data.</text>
</comment>
<evidence type="ECO:0000313" key="3">
    <source>
        <dbReference type="EMBL" id="MFC3862296.1"/>
    </source>
</evidence>
<organism evidence="3 4">
    <name type="scientific">Deinococcus antarcticus</name>
    <dbReference type="NCBI Taxonomy" id="1298767"/>
    <lineage>
        <taxon>Bacteria</taxon>
        <taxon>Thermotogati</taxon>
        <taxon>Deinococcota</taxon>
        <taxon>Deinococci</taxon>
        <taxon>Deinococcales</taxon>
        <taxon>Deinococcaceae</taxon>
        <taxon>Deinococcus</taxon>
    </lineage>
</organism>
<dbReference type="Proteomes" id="UP001595748">
    <property type="component" value="Unassembled WGS sequence"/>
</dbReference>
<accession>A0ABV8AAD7</accession>
<feature type="compositionally biased region" description="Polar residues" evidence="1">
    <location>
        <begin position="1212"/>
        <end position="1231"/>
    </location>
</feature>
<feature type="chain" id="PRO_5047067188" evidence="2">
    <location>
        <begin position="25"/>
        <end position="1600"/>
    </location>
</feature>
<name>A0ABV8AAD7_9DEIO</name>
<evidence type="ECO:0000313" key="4">
    <source>
        <dbReference type="Proteomes" id="UP001595748"/>
    </source>
</evidence>
<dbReference type="RefSeq" id="WP_380080036.1">
    <property type="nucleotide sequence ID" value="NZ_JBHRZF010000186.1"/>
</dbReference>
<feature type="signal peptide" evidence="2">
    <location>
        <begin position="1"/>
        <end position="24"/>
    </location>
</feature>
<proteinExistence type="predicted"/>
<evidence type="ECO:0000256" key="1">
    <source>
        <dbReference type="SAM" id="MobiDB-lite"/>
    </source>
</evidence>
<dbReference type="SUPFAM" id="SSF56935">
    <property type="entry name" value="Porins"/>
    <property type="match status" value="1"/>
</dbReference>
<dbReference type="EMBL" id="JBHRZF010000186">
    <property type="protein sequence ID" value="MFC3862296.1"/>
    <property type="molecule type" value="Genomic_DNA"/>
</dbReference>
<sequence>MKRTFQSLIALTAALLGAGTGAQAQEINTSLPLTSIGDRLMWSVVDQNLTLNVPVSGQVRLELYSPRVDPKDYRSDTYFGDETYSSEQVSTKFTLIRQDGSVVMTQIFTPGEQTWETLFDLNLPAGNYRLRAETTGNGKNTFAVRLTGVSADLSAERLAVNVHASDWTPVLNVSVDGAGYALRMYDGDGPQELEARLRDAAGNIYPLVVSGDLAWSDLPLPETAGQYTVELRQPKTAKQFSNTVSFSLTRQGQGTPISISRVDQTGLLRVTAELVLPTGSVPTSVNVMLDGEHLQVNGQTEKTVAAGEHPISVTDLPGATVSVDRPSVTVVKGGLGEAKVQVKPEVALALTSDKQEVCVGDTVTLTARATTAYAGALPLDLNIDIPGLTLSGNTSLQGELSASTPGELRLTGTATQSGPLTATARLAPWNAAQTLNLQVRPDATSLQLTRAPLTDAKIGDEVTVRLSVKNTADQAMPFTLQDQPGAGLEALEGTKFSGTLAAGETRELTYKARVTASSTAQVNLSAQLDSPACPAPQTVGGSLNVAPRPAPEVVRQSTITLPFDAPRQTQTVTIAHAVPAGATFVAGSSKLDGKPVADPKRGPSGTLYWVVPAPTGNGTEEGAALRGTLTYDVNHKDALGTLPKPALSVLLPGNRNEVLEGQFNARDFTVATDLKANQSQLAENEGAIKLPLADTTIRVRDRISITVEAPQGDIPTLTVNGRPVSEDLIGTNTQDGPRGIQRLTFVGVPVDAGKNVISFMGQQIEVFRIGATARIEVTPVNLIADGGTPIRLKIRTLDASGKLTDQPTVTLRSNLEPRTPDANTSESGYQVRLVNGEGIIELQPQSSPTSLRLDILQNEDVQTHTYEVRPDKSRVGVGVVSATVGLNSNFSVQNDLTWQAHAYYEGPIGEGKLYIAADKDKLPTDENTLVRYPVYGDASTESVPLQGIDPVAFTYDHPVFRADYRRTSLPVDVLPVGEQLTALTISSKTDPKVSAFVAMVPRDLRSEVLTPNSTRVLHLDNNNKEISEGSENLELIVLERNTGKQLSSVTLQRNVDYVIDYRSGVITLARALDRVDLDLNEQLIKASYRLDNPLAQRQLAYGVQVKKTAQNYTIGAAAVSLDHVVTFGARATYDNGTTRADGLVAYSSGLQVSADLDSKPTERQTFRAAVRYQQQSYQGLGQFTDGLSVSGQYSTKITDRLTAIVDGEYHRTPTSSEDPVTGITEHNTSQGGSVTARADYKIDPFSVGLGAKYAFGDQYGFGLVGSVGYHHGNTNVDVVHTQPITSTGNLKPTTDITTKFRVAKNLNLGFNDKIEWGVGHSAALTLDTMIGNVNYAAAYELPTASGAGNRARFSVGTTLPLNKNLALGVRGSALYNIATSTAEIGAGADLNYKTERVSATIGSDISYKSDLGFGVVARGGITGSVTDNLTLTADGLMELGQEKDGQRFSLGYAYRARTLASLGYVRYINGTLAGNNPELSTGFSAEYRQPNWAVRGGVDTRTLLKDKDSFTWQASVGGTAYLTDRFGFGAWGRMIGQPASGYQAIGYGVEGSVLALPGAWLTAGYNFKGFEGLPSAGTYTRQGAYLRLDLTLDETLGGKK</sequence>
<evidence type="ECO:0000256" key="2">
    <source>
        <dbReference type="SAM" id="SignalP"/>
    </source>
</evidence>
<feature type="region of interest" description="Disordered" evidence="1">
    <location>
        <begin position="1210"/>
        <end position="1231"/>
    </location>
</feature>
<protein>
    <submittedName>
        <fullName evidence="3">DUF11 domain-containing protein</fullName>
    </submittedName>
</protein>
<gene>
    <name evidence="3" type="ORF">ACFOPQ_16160</name>
</gene>
<keyword evidence="4" id="KW-1185">Reference proteome</keyword>
<reference evidence="4" key="1">
    <citation type="journal article" date="2019" name="Int. J. Syst. Evol. Microbiol.">
        <title>The Global Catalogue of Microorganisms (GCM) 10K type strain sequencing project: providing services to taxonomists for standard genome sequencing and annotation.</title>
        <authorList>
            <consortium name="The Broad Institute Genomics Platform"/>
            <consortium name="The Broad Institute Genome Sequencing Center for Infectious Disease"/>
            <person name="Wu L."/>
            <person name="Ma J."/>
        </authorList>
    </citation>
    <scope>NUCLEOTIDE SEQUENCE [LARGE SCALE GENOMIC DNA]</scope>
    <source>
        <strain evidence="4">CCTCC AB 2013263</strain>
    </source>
</reference>
<keyword evidence="2" id="KW-0732">Signal</keyword>